<name>A0A5D4MHW9_9BACI</name>
<dbReference type="RefSeq" id="WP_113928704.1">
    <property type="nucleotide sequence ID" value="NZ_VTEG01000002.1"/>
</dbReference>
<comment type="caution">
    <text evidence="1">The sequence shown here is derived from an EMBL/GenBank/DDBJ whole genome shotgun (WGS) entry which is preliminary data.</text>
</comment>
<dbReference type="SUPFAM" id="SSF140663">
    <property type="entry name" value="TTHA0068-like"/>
    <property type="match status" value="1"/>
</dbReference>
<organism evidence="1 2">
    <name type="scientific">Rossellomorea vietnamensis</name>
    <dbReference type="NCBI Taxonomy" id="218284"/>
    <lineage>
        <taxon>Bacteria</taxon>
        <taxon>Bacillati</taxon>
        <taxon>Bacillota</taxon>
        <taxon>Bacilli</taxon>
        <taxon>Bacillales</taxon>
        <taxon>Bacillaceae</taxon>
        <taxon>Rossellomorea</taxon>
    </lineage>
</organism>
<dbReference type="InterPro" id="IPR005500">
    <property type="entry name" value="DUF309"/>
</dbReference>
<evidence type="ECO:0000313" key="1">
    <source>
        <dbReference type="EMBL" id="TYS00601.1"/>
    </source>
</evidence>
<protein>
    <submittedName>
        <fullName evidence="1">DUF309 domain-containing protein</fullName>
    </submittedName>
</protein>
<dbReference type="PANTHER" id="PTHR34796">
    <property type="entry name" value="EXPRESSED PROTEIN"/>
    <property type="match status" value="1"/>
</dbReference>
<dbReference type="Pfam" id="PF03745">
    <property type="entry name" value="DUF309"/>
    <property type="match status" value="1"/>
</dbReference>
<dbReference type="Gene3D" id="1.10.3450.10">
    <property type="entry name" value="TTHA0068-like"/>
    <property type="match status" value="1"/>
</dbReference>
<evidence type="ECO:0000313" key="2">
    <source>
        <dbReference type="Proteomes" id="UP000325182"/>
    </source>
</evidence>
<proteinExistence type="predicted"/>
<dbReference type="PANTHER" id="PTHR34796:SF1">
    <property type="entry name" value="EXPRESSED PROTEIN"/>
    <property type="match status" value="1"/>
</dbReference>
<dbReference type="Proteomes" id="UP000325182">
    <property type="component" value="Unassembled WGS sequence"/>
</dbReference>
<reference evidence="1 2" key="1">
    <citation type="submission" date="2019-08" db="EMBL/GenBank/DDBJ databases">
        <title>Bacillus genomes from the desert of Cuatro Cienegas, Coahuila.</title>
        <authorList>
            <person name="Olmedo-Alvarez G."/>
        </authorList>
    </citation>
    <scope>NUCLEOTIDE SEQUENCE [LARGE SCALE GENOMIC DNA]</scope>
    <source>
        <strain evidence="1 2">CH128b_4D</strain>
    </source>
</reference>
<accession>A0A5D4MHW9</accession>
<dbReference type="InterPro" id="IPR023203">
    <property type="entry name" value="TTHA0068_sf"/>
</dbReference>
<dbReference type="EMBL" id="VTEG01000002">
    <property type="protein sequence ID" value="TYS00601.1"/>
    <property type="molecule type" value="Genomic_DNA"/>
</dbReference>
<gene>
    <name evidence="1" type="ORF">FZC84_03635</name>
</gene>
<dbReference type="AlphaFoldDB" id="A0A5D4MHW9"/>
<sequence length="169" mass="19908">MNYPADYLDFLIHFHCDRDYFECHEVLEEYWKETDPGNRESIWVGLIQTAVAFYHYRRENRSGAARILRKGINILKQHPSSLKGLGIEIDRLFPLLEETLKNIESGKKYQSIDLPLNKELEQVCEQACLRIGNSPVIPPSIIHRHSLRDRSDVIRMREEALFNKQKQKD</sequence>